<feature type="compositionally biased region" description="Pro residues" evidence="1">
    <location>
        <begin position="211"/>
        <end position="227"/>
    </location>
</feature>
<proteinExistence type="predicted"/>
<evidence type="ECO:0000313" key="2">
    <source>
        <dbReference type="EMBL" id="QYX76539.1"/>
    </source>
</evidence>
<feature type="region of interest" description="Disordered" evidence="1">
    <location>
        <begin position="181"/>
        <end position="234"/>
    </location>
</feature>
<accession>A0ABX8XLA6</accession>
<organism evidence="2 3">
    <name type="scientific">Streptomyces akebiae</name>
    <dbReference type="NCBI Taxonomy" id="2865673"/>
    <lineage>
        <taxon>Bacteria</taxon>
        <taxon>Bacillati</taxon>
        <taxon>Actinomycetota</taxon>
        <taxon>Actinomycetes</taxon>
        <taxon>Kitasatosporales</taxon>
        <taxon>Streptomycetaceae</taxon>
        <taxon>Streptomyces</taxon>
    </lineage>
</organism>
<name>A0ABX8XLA6_9ACTN</name>
<dbReference type="EMBL" id="CP080647">
    <property type="protein sequence ID" value="QYX76539.1"/>
    <property type="molecule type" value="Genomic_DNA"/>
</dbReference>
<evidence type="ECO:0000313" key="3">
    <source>
        <dbReference type="Proteomes" id="UP000827138"/>
    </source>
</evidence>
<sequence>MALADRLLTLRRDVHSGEVLARGGDPKAHSILERTGFVLVARLHERYHRLPTGLDEAEEQRIATRAVARLRAVSYHVDCDEAFDTDNREPYYRPLGAQVANLADRLREATTTDEAADVLTELTATHDGILPALGDVLVAAADFFEGLGQPSDQYTARRLRYLAEERLRIVRSDLARTRTDLVGRHTPHPGRRPCTAETGPGETEASAVCACPPPRIPTSPGPLPTAPVPTSRRR</sequence>
<dbReference type="Proteomes" id="UP000827138">
    <property type="component" value="Chromosome"/>
</dbReference>
<keyword evidence="3" id="KW-1185">Reference proteome</keyword>
<evidence type="ECO:0000256" key="1">
    <source>
        <dbReference type="SAM" id="MobiDB-lite"/>
    </source>
</evidence>
<dbReference type="RefSeq" id="WP_220645649.1">
    <property type="nucleotide sequence ID" value="NZ_CP080647.1"/>
</dbReference>
<protein>
    <submittedName>
        <fullName evidence="2">Uncharacterized protein</fullName>
    </submittedName>
</protein>
<gene>
    <name evidence="2" type="ORF">K1J60_08520</name>
</gene>
<reference evidence="2 3" key="1">
    <citation type="submission" date="2021-08" db="EMBL/GenBank/DDBJ databases">
        <authorList>
            <person name="Ping M."/>
        </authorList>
    </citation>
    <scope>NUCLEOTIDE SEQUENCE [LARGE SCALE GENOMIC DNA]</scope>
    <source>
        <strain evidence="2 3">MG28</strain>
    </source>
</reference>